<reference evidence="1 2" key="1">
    <citation type="journal article" date="2015" name="Nature">
        <title>rRNA introns, odd ribosomes, and small enigmatic genomes across a large radiation of phyla.</title>
        <authorList>
            <person name="Brown C.T."/>
            <person name="Hug L.A."/>
            <person name="Thomas B.C."/>
            <person name="Sharon I."/>
            <person name="Castelle C.J."/>
            <person name="Singh A."/>
            <person name="Wilkins M.J."/>
            <person name="Williams K.H."/>
            <person name="Banfield J.F."/>
        </authorList>
    </citation>
    <scope>NUCLEOTIDE SEQUENCE [LARGE SCALE GENOMIC DNA]</scope>
</reference>
<proteinExistence type="predicted"/>
<protein>
    <submittedName>
        <fullName evidence="1">Uncharacterized protein</fullName>
    </submittedName>
</protein>
<name>A0A0G0HBF2_9BACT</name>
<dbReference type="Proteomes" id="UP000034333">
    <property type="component" value="Unassembled WGS sequence"/>
</dbReference>
<comment type="caution">
    <text evidence="1">The sequence shown here is derived from an EMBL/GenBank/DDBJ whole genome shotgun (WGS) entry which is preliminary data.</text>
</comment>
<organism evidence="1 2">
    <name type="scientific">Candidatus Magasanikbacteria bacterium GW2011_GWA2_37_8</name>
    <dbReference type="NCBI Taxonomy" id="1619036"/>
    <lineage>
        <taxon>Bacteria</taxon>
        <taxon>Candidatus Magasanikiibacteriota</taxon>
    </lineage>
</organism>
<accession>A0A0G0HBF2</accession>
<dbReference type="EMBL" id="LBTN01000032">
    <property type="protein sequence ID" value="KKQ39477.1"/>
    <property type="molecule type" value="Genomic_DNA"/>
</dbReference>
<evidence type="ECO:0000313" key="2">
    <source>
        <dbReference type="Proteomes" id="UP000034333"/>
    </source>
</evidence>
<evidence type="ECO:0000313" key="1">
    <source>
        <dbReference type="EMBL" id="KKQ39477.1"/>
    </source>
</evidence>
<dbReference type="AlphaFoldDB" id="A0A0G0HBF2"/>
<gene>
    <name evidence="1" type="ORF">US58_C0032G0016</name>
</gene>
<dbReference type="STRING" id="1619036.US58_C0032G0016"/>
<sequence length="267" mass="30168">MLSPQAQKILYDYLNLPFTGITGVRCPYFNNARLKQRAQLKVLTGKGKPEEIVEEAKIISLQYHAGLFDKGGHCCLHNEHTGEKVTPEQIRKFLVDHNLGVECSGFVTQILRAHFKETKNIDIARKFFIVSPKRFLRWLISKIRPIENIGVRIWANDLNTKKINWQEVEAGDVIVILEVSIPTKHNHILLITENNNGVIKYAHARAWSSEGKYGHGVAEGVIRITHPAGGLLDQEWEELGKVGVGNETFAEAKSAKVLETRRANLDF</sequence>